<accession>A0A7C4NRP8</accession>
<dbReference type="InterPro" id="IPR018277">
    <property type="entry name" value="Ribosomal_eS19_CS"/>
</dbReference>
<proteinExistence type="inferred from homology"/>
<organism evidence="7">
    <name type="scientific">Staphylothermus marinus</name>
    <dbReference type="NCBI Taxonomy" id="2280"/>
    <lineage>
        <taxon>Archaea</taxon>
        <taxon>Thermoproteota</taxon>
        <taxon>Thermoprotei</taxon>
        <taxon>Desulfurococcales</taxon>
        <taxon>Desulfurococcaceae</taxon>
        <taxon>Staphylothermus</taxon>
    </lineage>
</organism>
<evidence type="ECO:0000256" key="1">
    <source>
        <dbReference type="ARBA" id="ARBA00010014"/>
    </source>
</evidence>
<comment type="subunit">
    <text evidence="5">Part of the 30S ribosomal subunit.</text>
</comment>
<reference evidence="7" key="1">
    <citation type="journal article" date="2020" name="mSystems">
        <title>Genome- and Community-Level Interaction Insights into Carbon Utilization and Element Cycling Functions of Hydrothermarchaeota in Hydrothermal Sediment.</title>
        <authorList>
            <person name="Zhou Z."/>
            <person name="Liu Y."/>
            <person name="Xu W."/>
            <person name="Pan J."/>
            <person name="Luo Z.H."/>
            <person name="Li M."/>
        </authorList>
    </citation>
    <scope>NUCLEOTIDE SEQUENCE [LARGE SCALE GENOMIC DNA]</scope>
    <source>
        <strain evidence="6">SpSt-638</strain>
        <strain evidence="7">SpSt-648</strain>
    </source>
</reference>
<dbReference type="AlphaFoldDB" id="A0A7C4NRP8"/>
<dbReference type="PROSITE" id="PS00628">
    <property type="entry name" value="RIBOSOMAL_S19E"/>
    <property type="match status" value="1"/>
</dbReference>
<dbReference type="FunFam" id="1.10.10.10:FF:000449">
    <property type="entry name" value="30S ribosomal protein S19e"/>
    <property type="match status" value="1"/>
</dbReference>
<dbReference type="InterPro" id="IPR036388">
    <property type="entry name" value="WH-like_DNA-bd_sf"/>
</dbReference>
<evidence type="ECO:0000256" key="3">
    <source>
        <dbReference type="ARBA" id="ARBA00023274"/>
    </source>
</evidence>
<name>A0A7C4NRP8_STAMA</name>
<dbReference type="GO" id="GO:0000028">
    <property type="term" value="P:ribosomal small subunit assembly"/>
    <property type="evidence" value="ECO:0007669"/>
    <property type="project" value="TreeGrafter"/>
</dbReference>
<keyword evidence="3 5" id="KW-0687">Ribonucleoprotein</keyword>
<comment type="function">
    <text evidence="5">May be involved in maturation of the 30S ribosomal subunit.</text>
</comment>
<evidence type="ECO:0000256" key="5">
    <source>
        <dbReference type="HAMAP-Rule" id="MF_01474"/>
    </source>
</evidence>
<evidence type="ECO:0000313" key="7">
    <source>
        <dbReference type="EMBL" id="HGQ74012.1"/>
    </source>
</evidence>
<keyword evidence="2 5" id="KW-0689">Ribosomal protein</keyword>
<dbReference type="InterPro" id="IPR027548">
    <property type="entry name" value="Ribosomal_eS19_archaeal"/>
</dbReference>
<dbReference type="SUPFAM" id="SSF46785">
    <property type="entry name" value="Winged helix' DNA-binding domain"/>
    <property type="match status" value="1"/>
</dbReference>
<dbReference type="PANTHER" id="PTHR11710:SF0">
    <property type="entry name" value="40S RIBOSOMAL PROTEIN S19"/>
    <property type="match status" value="1"/>
</dbReference>
<dbReference type="PANTHER" id="PTHR11710">
    <property type="entry name" value="40S RIBOSOMAL PROTEIN S19"/>
    <property type="match status" value="1"/>
</dbReference>
<evidence type="ECO:0000256" key="2">
    <source>
        <dbReference type="ARBA" id="ARBA00022980"/>
    </source>
</evidence>
<evidence type="ECO:0000313" key="6">
    <source>
        <dbReference type="EMBL" id="HGQ59911.1"/>
    </source>
</evidence>
<dbReference type="GO" id="GO:0006412">
    <property type="term" value="P:translation"/>
    <property type="evidence" value="ECO:0007669"/>
    <property type="project" value="UniProtKB-UniRule"/>
</dbReference>
<dbReference type="EMBL" id="DTBE01000108">
    <property type="protein sequence ID" value="HGQ59911.1"/>
    <property type="molecule type" value="Genomic_DNA"/>
</dbReference>
<comment type="similarity">
    <text evidence="1 5">Belongs to the eukaryotic ribosomal protein eS19 family.</text>
</comment>
<dbReference type="Gene3D" id="1.10.10.10">
    <property type="entry name" value="Winged helix-like DNA-binding domain superfamily/Winged helix DNA-binding domain"/>
    <property type="match status" value="1"/>
</dbReference>
<dbReference type="GO" id="GO:0003723">
    <property type="term" value="F:RNA binding"/>
    <property type="evidence" value="ECO:0007669"/>
    <property type="project" value="TreeGrafter"/>
</dbReference>
<dbReference type="HAMAP" id="MF_01474">
    <property type="entry name" value="Ribosomal_eS19"/>
    <property type="match status" value="1"/>
</dbReference>
<comment type="caution">
    <text evidence="7">The sequence shown here is derived from an EMBL/GenBank/DDBJ whole genome shotgun (WGS) entry which is preliminary data.</text>
</comment>
<dbReference type="InterPro" id="IPR036390">
    <property type="entry name" value="WH_DNA-bd_sf"/>
</dbReference>
<gene>
    <name evidence="5" type="primary">rps19e</name>
    <name evidence="6" type="ORF">ENU09_04290</name>
    <name evidence="7" type="ORF">ENU20_02925</name>
</gene>
<dbReference type="EMBL" id="DTBP01000018">
    <property type="protein sequence ID" value="HGQ74012.1"/>
    <property type="molecule type" value="Genomic_DNA"/>
</dbReference>
<protein>
    <recommendedName>
        <fullName evidence="4 5">Small ribosomal subunit protein eS19</fullName>
    </recommendedName>
</protein>
<dbReference type="InterPro" id="IPR001266">
    <property type="entry name" value="Ribosomal_eS19"/>
</dbReference>
<dbReference type="Pfam" id="PF01090">
    <property type="entry name" value="Ribosomal_S19e"/>
    <property type="match status" value="1"/>
</dbReference>
<evidence type="ECO:0000256" key="4">
    <source>
        <dbReference type="ARBA" id="ARBA00035143"/>
    </source>
</evidence>
<dbReference type="NCBIfam" id="NF006811">
    <property type="entry name" value="PRK09333.1"/>
    <property type="match status" value="1"/>
</dbReference>
<dbReference type="GO" id="GO:0003735">
    <property type="term" value="F:structural constituent of ribosome"/>
    <property type="evidence" value="ECO:0007669"/>
    <property type="project" value="InterPro"/>
</dbReference>
<dbReference type="SMART" id="SM01413">
    <property type="entry name" value="Ribosomal_S19e"/>
    <property type="match status" value="1"/>
</dbReference>
<dbReference type="GO" id="GO:0022627">
    <property type="term" value="C:cytosolic small ribosomal subunit"/>
    <property type="evidence" value="ECO:0007669"/>
    <property type="project" value="TreeGrafter"/>
</dbReference>
<sequence length="162" mass="18380">MVTALEVPADRLIEKLAKYLKENVPNVKPPPWSIFAKTACYKERVPENPDWWYVRAASILRKLYKSGKPIGIEKFRVIYGGRKNYGVTPEHFVKGSGSIVRRILQQLEKEGLVKTIPGKGRVLTSQGRALLDKIAYEVMQEVVKEKPELIKYLSPSRVDKGG</sequence>